<feature type="domain" description="ABC transporter" evidence="6">
    <location>
        <begin position="2"/>
        <end position="233"/>
    </location>
</feature>
<dbReference type="PROSITE" id="PS00211">
    <property type="entry name" value="ABC_TRANSPORTER_1"/>
    <property type="match status" value="1"/>
</dbReference>
<dbReference type="KEGG" id="add:HUW48_06975"/>
<dbReference type="Gene3D" id="3.40.50.300">
    <property type="entry name" value="P-loop containing nucleotide triphosphate hydrolases"/>
    <property type="match status" value="1"/>
</dbReference>
<evidence type="ECO:0000256" key="1">
    <source>
        <dbReference type="ARBA" id="ARBA00022448"/>
    </source>
</evidence>
<dbReference type="GO" id="GO:0022857">
    <property type="term" value="F:transmembrane transporter activity"/>
    <property type="evidence" value="ECO:0007669"/>
    <property type="project" value="UniProtKB-ARBA"/>
</dbReference>
<proteinExistence type="inferred from homology"/>
<evidence type="ECO:0000313" key="7">
    <source>
        <dbReference type="EMBL" id="QMU27804.1"/>
    </source>
</evidence>
<keyword evidence="1" id="KW-0813">Transport</keyword>
<keyword evidence="8" id="KW-1185">Reference proteome</keyword>
<dbReference type="Proteomes" id="UP000514509">
    <property type="component" value="Chromosome"/>
</dbReference>
<name>A0A7L7L4V7_9BACT</name>
<keyword evidence="3 7" id="KW-0067">ATP-binding</keyword>
<evidence type="ECO:0000313" key="8">
    <source>
        <dbReference type="Proteomes" id="UP000514509"/>
    </source>
</evidence>
<dbReference type="PROSITE" id="PS50893">
    <property type="entry name" value="ABC_TRANSPORTER_2"/>
    <property type="match status" value="1"/>
</dbReference>
<reference evidence="7 8" key="2">
    <citation type="submission" date="2020-08" db="EMBL/GenBank/DDBJ databases">
        <title>Adhaeribacter dokdonensis sp. nov., isolated from the rhizosphere of Elymus tsukushiensis, a plant native to the Dokdo Islands, Republic of Korea.</title>
        <authorList>
            <person name="Ghim S.Y."/>
        </authorList>
    </citation>
    <scope>NUCLEOTIDE SEQUENCE [LARGE SCALE GENOMIC DNA]</scope>
    <source>
        <strain evidence="7 8">KUDC8001</strain>
    </source>
</reference>
<dbReference type="InterPro" id="IPR003593">
    <property type="entry name" value="AAA+_ATPase"/>
</dbReference>
<dbReference type="InterPro" id="IPR003439">
    <property type="entry name" value="ABC_transporter-like_ATP-bd"/>
</dbReference>
<evidence type="ECO:0000256" key="5">
    <source>
        <dbReference type="ARBA" id="ARBA00038388"/>
    </source>
</evidence>
<reference evidence="7 8" key="1">
    <citation type="submission" date="2020-06" db="EMBL/GenBank/DDBJ databases">
        <authorList>
            <person name="Hwang Y.J."/>
        </authorList>
    </citation>
    <scope>NUCLEOTIDE SEQUENCE [LARGE SCALE GENOMIC DNA]</scope>
    <source>
        <strain evidence="7 8">KUDC8001</strain>
    </source>
</reference>
<organism evidence="7 8">
    <name type="scientific">Adhaeribacter radiodurans</name>
    <dbReference type="NCBI Taxonomy" id="2745197"/>
    <lineage>
        <taxon>Bacteria</taxon>
        <taxon>Pseudomonadati</taxon>
        <taxon>Bacteroidota</taxon>
        <taxon>Cytophagia</taxon>
        <taxon>Cytophagales</taxon>
        <taxon>Hymenobacteraceae</taxon>
        <taxon>Adhaeribacter</taxon>
    </lineage>
</organism>
<dbReference type="GO" id="GO:0005524">
    <property type="term" value="F:ATP binding"/>
    <property type="evidence" value="ECO:0007669"/>
    <property type="project" value="UniProtKB-KW"/>
</dbReference>
<dbReference type="PANTHER" id="PTHR42798">
    <property type="entry name" value="LIPOPROTEIN-RELEASING SYSTEM ATP-BINDING PROTEIN LOLD"/>
    <property type="match status" value="1"/>
</dbReference>
<dbReference type="FunFam" id="3.40.50.300:FF:000032">
    <property type="entry name" value="Export ABC transporter ATP-binding protein"/>
    <property type="match status" value="1"/>
</dbReference>
<gene>
    <name evidence="7" type="ORF">HUW48_06975</name>
</gene>
<dbReference type="InterPro" id="IPR017911">
    <property type="entry name" value="MacB-like_ATP-bd"/>
</dbReference>
<dbReference type="GO" id="GO:0016887">
    <property type="term" value="F:ATP hydrolysis activity"/>
    <property type="evidence" value="ECO:0007669"/>
    <property type="project" value="InterPro"/>
</dbReference>
<dbReference type="Pfam" id="PF00005">
    <property type="entry name" value="ABC_tran"/>
    <property type="match status" value="1"/>
</dbReference>
<accession>A0A7L7L4V7</accession>
<dbReference type="PANTHER" id="PTHR42798:SF6">
    <property type="entry name" value="CELL DIVISION ATP-BINDING PROTEIN FTSE"/>
    <property type="match status" value="1"/>
</dbReference>
<evidence type="ECO:0000256" key="3">
    <source>
        <dbReference type="ARBA" id="ARBA00022840"/>
    </source>
</evidence>
<evidence type="ECO:0000256" key="4">
    <source>
        <dbReference type="ARBA" id="ARBA00022967"/>
    </source>
</evidence>
<dbReference type="InterPro" id="IPR017871">
    <property type="entry name" value="ABC_transporter-like_CS"/>
</dbReference>
<dbReference type="GO" id="GO:0098796">
    <property type="term" value="C:membrane protein complex"/>
    <property type="evidence" value="ECO:0007669"/>
    <property type="project" value="UniProtKB-ARBA"/>
</dbReference>
<evidence type="ECO:0000256" key="2">
    <source>
        <dbReference type="ARBA" id="ARBA00022741"/>
    </source>
</evidence>
<dbReference type="CDD" id="cd03255">
    <property type="entry name" value="ABC_MJ0796_LolCDE_FtsE"/>
    <property type="match status" value="1"/>
</dbReference>
<keyword evidence="2" id="KW-0547">Nucleotide-binding</keyword>
<protein>
    <submittedName>
        <fullName evidence="7">ABC transporter ATP-binding protein</fullName>
    </submittedName>
</protein>
<sequence>MIKTVNLQKKYTTDEVETTALHRVNLEIKDGEFVAIMGPSGCGKSTLLNILGLLDNPTYGELYFQGQNVANYSEKQRADLRKTNIGFVFQSFNLIEELTVFENIELPLIYQKLSSAEIRNRVTTTMEKLQIAHRHHHFPQQLSGGQQQRVAIARAIICSPPLILADEPTGNLDSATSQEVMNLLAELNEAGTTIIMVTHSPTDAEYSRRIIRLFDGKVRTENTQKPAYAKELL</sequence>
<dbReference type="SUPFAM" id="SSF52540">
    <property type="entry name" value="P-loop containing nucleoside triphosphate hydrolases"/>
    <property type="match status" value="1"/>
</dbReference>
<keyword evidence="4" id="KW-1278">Translocase</keyword>
<dbReference type="RefSeq" id="WP_182414996.1">
    <property type="nucleotide sequence ID" value="NZ_CP055153.1"/>
</dbReference>
<dbReference type="AlphaFoldDB" id="A0A7L7L4V7"/>
<evidence type="ECO:0000259" key="6">
    <source>
        <dbReference type="PROSITE" id="PS50893"/>
    </source>
</evidence>
<dbReference type="EMBL" id="CP055153">
    <property type="protein sequence ID" value="QMU27804.1"/>
    <property type="molecule type" value="Genomic_DNA"/>
</dbReference>
<comment type="similarity">
    <text evidence="5">Belongs to the ABC transporter superfamily. Macrolide exporter (TC 3.A.1.122) family.</text>
</comment>
<dbReference type="SMART" id="SM00382">
    <property type="entry name" value="AAA"/>
    <property type="match status" value="1"/>
</dbReference>
<dbReference type="InterPro" id="IPR027417">
    <property type="entry name" value="P-loop_NTPase"/>
</dbReference>